<accession>A0A136JB14</accession>
<evidence type="ECO:0000313" key="3">
    <source>
        <dbReference type="Proteomes" id="UP000070501"/>
    </source>
</evidence>
<sequence length="89" mass="9475">MRCARCGVAVLQCGSGAGDQGWSSISRSRMTGRASGRRAATPRENGSRLSRTGLRGTLEELPRQLRRCGLCLRLFYSDVGTAGAWLGGS</sequence>
<protein>
    <submittedName>
        <fullName evidence="2">Uncharacterized protein</fullName>
    </submittedName>
</protein>
<organism evidence="2 3">
    <name type="scientific">Microdochium bolleyi</name>
    <dbReference type="NCBI Taxonomy" id="196109"/>
    <lineage>
        <taxon>Eukaryota</taxon>
        <taxon>Fungi</taxon>
        <taxon>Dikarya</taxon>
        <taxon>Ascomycota</taxon>
        <taxon>Pezizomycotina</taxon>
        <taxon>Sordariomycetes</taxon>
        <taxon>Xylariomycetidae</taxon>
        <taxon>Xylariales</taxon>
        <taxon>Microdochiaceae</taxon>
        <taxon>Microdochium</taxon>
    </lineage>
</organism>
<evidence type="ECO:0000256" key="1">
    <source>
        <dbReference type="SAM" id="MobiDB-lite"/>
    </source>
</evidence>
<dbReference type="AlphaFoldDB" id="A0A136JB14"/>
<feature type="non-terminal residue" evidence="2">
    <location>
        <position position="89"/>
    </location>
</feature>
<keyword evidence="3" id="KW-1185">Reference proteome</keyword>
<dbReference type="EMBL" id="KQ964247">
    <property type="protein sequence ID" value="KXJ94374.1"/>
    <property type="molecule type" value="Genomic_DNA"/>
</dbReference>
<feature type="region of interest" description="Disordered" evidence="1">
    <location>
        <begin position="15"/>
        <end position="50"/>
    </location>
</feature>
<name>A0A136JB14_9PEZI</name>
<gene>
    <name evidence="2" type="ORF">Micbo1qcDRAFT_159515</name>
</gene>
<dbReference type="Proteomes" id="UP000070501">
    <property type="component" value="Unassembled WGS sequence"/>
</dbReference>
<proteinExistence type="predicted"/>
<evidence type="ECO:0000313" key="2">
    <source>
        <dbReference type="EMBL" id="KXJ94374.1"/>
    </source>
</evidence>
<dbReference type="InParanoid" id="A0A136JB14"/>
<reference evidence="3" key="1">
    <citation type="submission" date="2016-02" db="EMBL/GenBank/DDBJ databases">
        <title>Draft genome sequence of Microdochium bolleyi, a fungal endophyte of beachgrass.</title>
        <authorList>
            <consortium name="DOE Joint Genome Institute"/>
            <person name="David A.S."/>
            <person name="May G."/>
            <person name="Haridas S."/>
            <person name="Lim J."/>
            <person name="Wang M."/>
            <person name="Labutti K."/>
            <person name="Lipzen A."/>
            <person name="Barry K."/>
            <person name="Grigoriev I.V."/>
        </authorList>
    </citation>
    <scope>NUCLEOTIDE SEQUENCE [LARGE SCALE GENOMIC DNA]</scope>
    <source>
        <strain evidence="3">J235TASD1</strain>
    </source>
</reference>